<keyword evidence="1" id="KW-1133">Transmembrane helix</keyword>
<evidence type="ECO:0008006" key="4">
    <source>
        <dbReference type="Google" id="ProtNLM"/>
    </source>
</evidence>
<evidence type="ECO:0000313" key="3">
    <source>
        <dbReference type="Proteomes" id="UP000199350"/>
    </source>
</evidence>
<feature type="transmembrane region" description="Helical" evidence="1">
    <location>
        <begin position="314"/>
        <end position="333"/>
    </location>
</feature>
<dbReference type="PANTHER" id="PTHR23526">
    <property type="entry name" value="INTEGRAL MEMBRANE TRANSPORT PROTEIN-RELATED"/>
    <property type="match status" value="1"/>
</dbReference>
<dbReference type="Proteomes" id="UP000199350">
    <property type="component" value="Chromosome I"/>
</dbReference>
<dbReference type="InterPro" id="IPR052528">
    <property type="entry name" value="Sugar_transport-like"/>
</dbReference>
<reference evidence="3" key="1">
    <citation type="submission" date="2016-10" db="EMBL/GenBank/DDBJ databases">
        <authorList>
            <person name="Varghese N."/>
            <person name="Submissions S."/>
        </authorList>
    </citation>
    <scope>NUCLEOTIDE SEQUENCE [LARGE SCALE GENOMIC DNA]</scope>
    <source>
        <strain evidence="3">DSM 20632</strain>
    </source>
</reference>
<dbReference type="RefSeq" id="WP_092151991.1">
    <property type="nucleotide sequence ID" value="NZ_LT629700.1"/>
</dbReference>
<proteinExistence type="predicted"/>
<feature type="transmembrane region" description="Helical" evidence="1">
    <location>
        <begin position="254"/>
        <end position="274"/>
    </location>
</feature>
<feature type="transmembrane region" description="Helical" evidence="1">
    <location>
        <begin position="227"/>
        <end position="248"/>
    </location>
</feature>
<organism evidence="2 3">
    <name type="scientific">Corynebacterium mycetoides</name>
    <dbReference type="NCBI Taxonomy" id="38302"/>
    <lineage>
        <taxon>Bacteria</taxon>
        <taxon>Bacillati</taxon>
        <taxon>Actinomycetota</taxon>
        <taxon>Actinomycetes</taxon>
        <taxon>Mycobacteriales</taxon>
        <taxon>Corynebacteriaceae</taxon>
        <taxon>Corynebacterium</taxon>
    </lineage>
</organism>
<feature type="transmembrane region" description="Helical" evidence="1">
    <location>
        <begin position="354"/>
        <end position="374"/>
    </location>
</feature>
<dbReference type="SUPFAM" id="SSF103473">
    <property type="entry name" value="MFS general substrate transporter"/>
    <property type="match status" value="1"/>
</dbReference>
<feature type="transmembrane region" description="Helical" evidence="1">
    <location>
        <begin position="170"/>
        <end position="190"/>
    </location>
</feature>
<dbReference type="PANTHER" id="PTHR23526:SF1">
    <property type="entry name" value="MAJOR FACILITATOR SUPERFAMILY MFS_1"/>
    <property type="match status" value="1"/>
</dbReference>
<dbReference type="EMBL" id="LT629700">
    <property type="protein sequence ID" value="SDL61609.1"/>
    <property type="molecule type" value="Genomic_DNA"/>
</dbReference>
<keyword evidence="3" id="KW-1185">Reference proteome</keyword>
<dbReference type="STRING" id="38302.SAMN04488535_0169"/>
<feature type="transmembrane region" description="Helical" evidence="1">
    <location>
        <begin position="286"/>
        <end position="308"/>
    </location>
</feature>
<dbReference type="InterPro" id="IPR036259">
    <property type="entry name" value="MFS_trans_sf"/>
</dbReference>
<protein>
    <recommendedName>
        <fullName evidence="4">Major Facilitator Superfamily protein</fullName>
    </recommendedName>
</protein>
<evidence type="ECO:0000313" key="2">
    <source>
        <dbReference type="EMBL" id="SDL61609.1"/>
    </source>
</evidence>
<keyword evidence="1" id="KW-0472">Membrane</keyword>
<evidence type="ECO:0000256" key="1">
    <source>
        <dbReference type="SAM" id="Phobius"/>
    </source>
</evidence>
<feature type="transmembrane region" description="Helical" evidence="1">
    <location>
        <begin position="145"/>
        <end position="164"/>
    </location>
</feature>
<feature type="transmembrane region" description="Helical" evidence="1">
    <location>
        <begin position="101"/>
        <end position="124"/>
    </location>
</feature>
<feature type="transmembrane region" description="Helical" evidence="1">
    <location>
        <begin position="380"/>
        <end position="399"/>
    </location>
</feature>
<keyword evidence="1" id="KW-0812">Transmembrane</keyword>
<dbReference type="Gene3D" id="1.20.1250.20">
    <property type="entry name" value="MFS general substrate transporter like domains"/>
    <property type="match status" value="1"/>
</dbReference>
<dbReference type="OrthoDB" id="1117124at2"/>
<feature type="transmembrane region" description="Helical" evidence="1">
    <location>
        <begin position="76"/>
        <end position="95"/>
    </location>
</feature>
<accession>A0A1G9LI43</accession>
<dbReference type="AlphaFoldDB" id="A0A1G9LI43"/>
<name>A0A1G9LI43_9CORY</name>
<sequence>MENQEYNAKRFIWANGLQGIGDQIVAAKTLLPWLFTVAGVPAFFTGLLVPVRESGSMLPQAALSPWVSSQSSRKRVWLIGSWGQAISAVGIAVAAATLSGVALGVGVIACLAALSVFRALCSIAGKDVQGRTIDKGRRGLITGRATALSGAFTLAIGLALAFLPNDLPRWVVVALLLAGASTWALASFVFQGIREPEPEDGAEAPDENWIKVTWDLVSQDAQLRSFLLVRSLMLVTALSTPFIVVLAQEQGANLSNLGAFVIASGGAALVGGRISGIWSDRSSRLTMAWAAAAASVVIVLLVVSANVASTSVNAFVMPAGFFAVNLAHTAVRVSRKTYLVDMAEGERRTLITGASNTVMGVVLLVVGAISSAVAAYGTQAALLFLAVLGAAGVVGAWNLKDVSA</sequence>
<gene>
    <name evidence="2" type="ORF">SAMN04488535_0169</name>
</gene>
<feature type="transmembrane region" description="Helical" evidence="1">
    <location>
        <begin position="30"/>
        <end position="49"/>
    </location>
</feature>